<dbReference type="WBParaSite" id="MBELARI_LOCUS11350">
    <property type="protein sequence ID" value="MBELARI_LOCUS11350"/>
    <property type="gene ID" value="MBELARI_LOCUS11350"/>
</dbReference>
<evidence type="ECO:0000313" key="4">
    <source>
        <dbReference type="Proteomes" id="UP000887575"/>
    </source>
</evidence>
<feature type="domain" description="C-type lectin" evidence="3">
    <location>
        <begin position="31"/>
        <end position="140"/>
    </location>
</feature>
<organism evidence="4 5">
    <name type="scientific">Mesorhabditis belari</name>
    <dbReference type="NCBI Taxonomy" id="2138241"/>
    <lineage>
        <taxon>Eukaryota</taxon>
        <taxon>Metazoa</taxon>
        <taxon>Ecdysozoa</taxon>
        <taxon>Nematoda</taxon>
        <taxon>Chromadorea</taxon>
        <taxon>Rhabditida</taxon>
        <taxon>Rhabditina</taxon>
        <taxon>Rhabditomorpha</taxon>
        <taxon>Rhabditoidea</taxon>
        <taxon>Rhabditidae</taxon>
        <taxon>Mesorhabditinae</taxon>
        <taxon>Mesorhabditis</taxon>
    </lineage>
</organism>
<dbReference type="PROSITE" id="PS50041">
    <property type="entry name" value="C_TYPE_LECTIN_2"/>
    <property type="match status" value="3"/>
</dbReference>
<dbReference type="InterPro" id="IPR016186">
    <property type="entry name" value="C-type_lectin-like/link_sf"/>
</dbReference>
<keyword evidence="4" id="KW-1185">Reference proteome</keyword>
<dbReference type="Gene3D" id="3.10.100.10">
    <property type="entry name" value="Mannose-Binding Protein A, subunit A"/>
    <property type="match status" value="3"/>
</dbReference>
<dbReference type="Proteomes" id="UP000887575">
    <property type="component" value="Unassembled WGS sequence"/>
</dbReference>
<accession>A0AAF3EBM7</accession>
<feature type="signal peptide" evidence="2">
    <location>
        <begin position="1"/>
        <end position="16"/>
    </location>
</feature>
<protein>
    <recommendedName>
        <fullName evidence="3">C-type lectin domain-containing protein</fullName>
    </recommendedName>
</protein>
<evidence type="ECO:0000256" key="1">
    <source>
        <dbReference type="ARBA" id="ARBA00023157"/>
    </source>
</evidence>
<dbReference type="InterPro" id="IPR016187">
    <property type="entry name" value="CTDL_fold"/>
</dbReference>
<dbReference type="PANTHER" id="PTHR22991">
    <property type="entry name" value="PROTEIN CBG13490"/>
    <property type="match status" value="1"/>
</dbReference>
<dbReference type="SUPFAM" id="SSF56436">
    <property type="entry name" value="C-type lectin-like"/>
    <property type="match status" value="3"/>
</dbReference>
<feature type="chain" id="PRO_5042073792" description="C-type lectin domain-containing protein" evidence="2">
    <location>
        <begin position="17"/>
        <end position="448"/>
    </location>
</feature>
<dbReference type="Pfam" id="PF00059">
    <property type="entry name" value="Lectin_C"/>
    <property type="match status" value="2"/>
</dbReference>
<dbReference type="PANTHER" id="PTHR22991:SF40">
    <property type="entry name" value="PROTEIN CBG13490"/>
    <property type="match status" value="1"/>
</dbReference>
<dbReference type="CDD" id="cd00037">
    <property type="entry name" value="CLECT"/>
    <property type="match status" value="2"/>
</dbReference>
<reference evidence="5" key="1">
    <citation type="submission" date="2024-02" db="UniProtKB">
        <authorList>
            <consortium name="WormBaseParasite"/>
        </authorList>
    </citation>
    <scope>IDENTIFICATION</scope>
</reference>
<keyword evidence="2" id="KW-0732">Signal</keyword>
<feature type="domain" description="C-type lectin" evidence="3">
    <location>
        <begin position="156"/>
        <end position="282"/>
    </location>
</feature>
<dbReference type="InterPro" id="IPR001304">
    <property type="entry name" value="C-type_lectin-like"/>
</dbReference>
<feature type="domain" description="C-type lectin" evidence="3">
    <location>
        <begin position="300"/>
        <end position="417"/>
    </location>
</feature>
<evidence type="ECO:0000259" key="3">
    <source>
        <dbReference type="PROSITE" id="PS50041"/>
    </source>
</evidence>
<dbReference type="InterPro" id="IPR050976">
    <property type="entry name" value="Snaclec"/>
</dbReference>
<dbReference type="AlphaFoldDB" id="A0AAF3EBM7"/>
<evidence type="ECO:0000256" key="2">
    <source>
        <dbReference type="SAM" id="SignalP"/>
    </source>
</evidence>
<keyword evidence="1" id="KW-1015">Disulfide bond</keyword>
<sequence>MKIFLLFVIFLGSTLGQCPSGSSFVSELNACLMIDQTASNFTVAEASCVSMGGHLLSIHSIFQNAIVLAYLQQAALTSDLYIGLFRNSTSIPWSWTDRSTADYQKWASGEPGSNLCSTIRSIDGQWHGAACSQNLGHICAVSMTASCPRNWNFFNGTGMCYYHGQNATFLEAEKVCRSSGGHLASVHSDAENDFIKNLTWSTQCAYVNTWISGTTLLGGTFDQSRNRTTWWSDGSPADYTHSLRAFPMNSCPQDEEKCGGGNWRIGRYSINNSVPYPDYVCKTAAISHSQCPTGWQYLSLTNACYWHEMSSMSFWDAEVFCEAFGGNLASIHSDSENQFIQDMVWNPSCGQTQDGFQLGEVLLGGVYSGFKKGISYWIDGSAPDFMHQTCDLFGASESTIVMAAHPNKCGSCFEGQWFLPNGAPDSNREYGEFICKAPAYSHLKRLHQ</sequence>
<dbReference type="SMART" id="SM00034">
    <property type="entry name" value="CLECT"/>
    <property type="match status" value="3"/>
</dbReference>
<evidence type="ECO:0000313" key="5">
    <source>
        <dbReference type="WBParaSite" id="MBELARI_LOCUS11350"/>
    </source>
</evidence>
<proteinExistence type="predicted"/>
<name>A0AAF3EBM7_9BILA</name>